<comment type="caution">
    <text evidence="4">The sequence shown here is derived from an EMBL/GenBank/DDBJ whole genome shotgun (WGS) entry which is preliminary data.</text>
</comment>
<dbReference type="GO" id="GO:0008449">
    <property type="term" value="F:N-acetylglucosamine-6-sulfatase activity"/>
    <property type="evidence" value="ECO:0007669"/>
    <property type="project" value="TreeGrafter"/>
</dbReference>
<evidence type="ECO:0000313" key="5">
    <source>
        <dbReference type="Proteomes" id="UP001221413"/>
    </source>
</evidence>
<evidence type="ECO:0000256" key="1">
    <source>
        <dbReference type="ARBA" id="ARBA00008779"/>
    </source>
</evidence>
<keyword evidence="5" id="KW-1185">Reference proteome</keyword>
<sequence length="242" mass="27179">MKFLAAIITVAQLFAVVIAAPTLSVTNPVTGELEKRGYSKFVSQGFNDDFLPVWLQNAGYNTYYTGKLFNGHSHKTYNNPYVRGFTGSDFLLDPWTYDYLNPVYQHNQDPPTNYSGHHTSEVLMAKAHTLLNDAIASDKPFFLGLAPVAPHGTVIGNIEDHNITIISGEPIPLKRHAHLFPDAKVPRTPNFNPDSPSSVSWIAERPLLTQNELDDNDHFYRQRLRALQGVDELWKKAFVLEG</sequence>
<keyword evidence="2" id="KW-0732">Signal</keyword>
<evidence type="ECO:0000259" key="3">
    <source>
        <dbReference type="Pfam" id="PF00884"/>
    </source>
</evidence>
<dbReference type="AlphaFoldDB" id="A0AAD6IQG3"/>
<reference evidence="4" key="1">
    <citation type="submission" date="2023-01" db="EMBL/GenBank/DDBJ databases">
        <title>The chitinases involved in constricting ring structure development in the nematode-trapping fungus Drechslerella dactyloides.</title>
        <authorList>
            <person name="Wang R."/>
            <person name="Zhang L."/>
            <person name="Tang P."/>
            <person name="Li S."/>
            <person name="Liang L."/>
        </authorList>
    </citation>
    <scope>NUCLEOTIDE SEQUENCE</scope>
    <source>
        <strain evidence="4">YMF1.00031</strain>
    </source>
</reference>
<feature type="domain" description="Sulfatase N-terminal" evidence="3">
    <location>
        <begin position="38"/>
        <end position="177"/>
    </location>
</feature>
<dbReference type="Pfam" id="PF00884">
    <property type="entry name" value="Sulfatase"/>
    <property type="match status" value="1"/>
</dbReference>
<feature type="signal peptide" evidence="2">
    <location>
        <begin position="1"/>
        <end position="19"/>
    </location>
</feature>
<dbReference type="SUPFAM" id="SSF53649">
    <property type="entry name" value="Alkaline phosphatase-like"/>
    <property type="match status" value="1"/>
</dbReference>
<dbReference type="Proteomes" id="UP001221413">
    <property type="component" value="Unassembled WGS sequence"/>
</dbReference>
<gene>
    <name evidence="4" type="ORF">Dda_8958</name>
</gene>
<name>A0AAD6IQG3_DREDA</name>
<organism evidence="4 5">
    <name type="scientific">Drechslerella dactyloides</name>
    <name type="common">Nematode-trapping fungus</name>
    <name type="synonym">Arthrobotrys dactyloides</name>
    <dbReference type="NCBI Taxonomy" id="74499"/>
    <lineage>
        <taxon>Eukaryota</taxon>
        <taxon>Fungi</taxon>
        <taxon>Dikarya</taxon>
        <taxon>Ascomycota</taxon>
        <taxon>Pezizomycotina</taxon>
        <taxon>Orbiliomycetes</taxon>
        <taxon>Orbiliales</taxon>
        <taxon>Orbiliaceae</taxon>
        <taxon>Drechslerella</taxon>
    </lineage>
</organism>
<accession>A0AAD6IQG3</accession>
<dbReference type="EMBL" id="JAQGDS010000013">
    <property type="protein sequence ID" value="KAJ6256457.1"/>
    <property type="molecule type" value="Genomic_DNA"/>
</dbReference>
<feature type="chain" id="PRO_5042274026" evidence="2">
    <location>
        <begin position="20"/>
        <end position="242"/>
    </location>
</feature>
<protein>
    <submittedName>
        <fullName evidence="4">Arylsulfatase</fullName>
    </submittedName>
</protein>
<dbReference type="GO" id="GO:0005539">
    <property type="term" value="F:glycosaminoglycan binding"/>
    <property type="evidence" value="ECO:0007669"/>
    <property type="project" value="TreeGrafter"/>
</dbReference>
<comment type="similarity">
    <text evidence="1">Belongs to the sulfatase family.</text>
</comment>
<dbReference type="InterPro" id="IPR000917">
    <property type="entry name" value="Sulfatase_N"/>
</dbReference>
<dbReference type="Gene3D" id="3.40.720.10">
    <property type="entry name" value="Alkaline Phosphatase, subunit A"/>
    <property type="match status" value="1"/>
</dbReference>
<dbReference type="InterPro" id="IPR017850">
    <property type="entry name" value="Alkaline_phosphatase_core_sf"/>
</dbReference>
<dbReference type="PANTHER" id="PTHR43108">
    <property type="entry name" value="N-ACETYLGLUCOSAMINE-6-SULFATASE FAMILY MEMBER"/>
    <property type="match status" value="1"/>
</dbReference>
<evidence type="ECO:0000256" key="2">
    <source>
        <dbReference type="SAM" id="SignalP"/>
    </source>
</evidence>
<evidence type="ECO:0000313" key="4">
    <source>
        <dbReference type="EMBL" id="KAJ6256457.1"/>
    </source>
</evidence>
<dbReference type="PANTHER" id="PTHR43108:SF8">
    <property type="entry name" value="SD21168P"/>
    <property type="match status" value="1"/>
</dbReference>
<proteinExistence type="inferred from homology"/>